<dbReference type="OrthoDB" id="9776534at2"/>
<dbReference type="InterPro" id="IPR016153">
    <property type="entry name" value="Heat_shock_Hsp33_N"/>
</dbReference>
<evidence type="ECO:0000313" key="7">
    <source>
        <dbReference type="EMBL" id="QBP18864.1"/>
    </source>
</evidence>
<keyword evidence="2 6" id="KW-0862">Zinc</keyword>
<dbReference type="HAMAP" id="MF_00117">
    <property type="entry name" value="HslO"/>
    <property type="match status" value="1"/>
</dbReference>
<dbReference type="RefSeq" id="WP_133442422.1">
    <property type="nucleotide sequence ID" value="NZ_CP034726.1"/>
</dbReference>
<dbReference type="GO" id="GO:0051082">
    <property type="term" value="F:unfolded protein binding"/>
    <property type="evidence" value="ECO:0007669"/>
    <property type="project" value="UniProtKB-UniRule"/>
</dbReference>
<reference evidence="8" key="1">
    <citation type="submission" date="2018-12" db="EMBL/GenBank/DDBJ databases">
        <title>A new species of lactobacillus.</title>
        <authorList>
            <person name="Jian Y."/>
            <person name="Xin L."/>
            <person name="Hong Z.J."/>
            <person name="Ming L.Z."/>
            <person name="Hong X.Z."/>
        </authorList>
    </citation>
    <scope>NUCLEOTIDE SEQUENCE [LARGE SCALE GENOMIC DNA]</scope>
    <source>
        <strain evidence="8">HSLZ-75</strain>
    </source>
</reference>
<keyword evidence="8" id="KW-1185">Reference proteome</keyword>
<gene>
    <name evidence="6 7" type="primary">hslO</name>
    <name evidence="7" type="ORF">ELX58_07135</name>
</gene>
<evidence type="ECO:0000256" key="6">
    <source>
        <dbReference type="HAMAP-Rule" id="MF_00117"/>
    </source>
</evidence>
<comment type="subcellular location">
    <subcellularLocation>
        <location evidence="6">Cytoplasm</location>
    </subcellularLocation>
</comment>
<keyword evidence="3 6" id="KW-1015">Disulfide bond</keyword>
<name>A0A4P6ZM52_9LACO</name>
<evidence type="ECO:0000256" key="4">
    <source>
        <dbReference type="ARBA" id="ARBA00023186"/>
    </source>
</evidence>
<feature type="disulfide bond" description="Redox-active" evidence="6">
    <location>
        <begin position="272"/>
        <end position="275"/>
    </location>
</feature>
<comment type="similarity">
    <text evidence="6">Belongs to the HSP33 family.</text>
</comment>
<evidence type="ECO:0000256" key="5">
    <source>
        <dbReference type="ARBA" id="ARBA00023284"/>
    </source>
</evidence>
<dbReference type="Gene3D" id="3.90.1280.10">
    <property type="entry name" value="HSP33 redox switch-like"/>
    <property type="match status" value="1"/>
</dbReference>
<dbReference type="PIRSF" id="PIRSF005261">
    <property type="entry name" value="Heat_shock_Hsp33"/>
    <property type="match status" value="1"/>
</dbReference>
<evidence type="ECO:0000256" key="3">
    <source>
        <dbReference type="ARBA" id="ARBA00023157"/>
    </source>
</evidence>
<comment type="function">
    <text evidence="6">Redox regulated molecular chaperone. Protects both thermally unfolding and oxidatively damaged proteins from irreversible aggregation. Plays an important role in the bacterial defense system toward oxidative stress.</text>
</comment>
<accession>A0A4P6ZM52</accession>
<sequence length="302" mass="33087">MKDYLLKAITKDGLFRAYAINATNTVAEAQKRHQTTNASSSALGRTIVASLMLSASILEAGQSMTIRIYGKGPVGLILVDANANGDVKGFVQNPQVELPTNDANEVDVGKAVGKDGFMQVIKNLSSDRQPYTSNVHLASGQIGDDFTYYLKQSEQIPSALDVSVLVNANDTIGAAGGYLIQKMPGATDKQVAKVEQRIKKAPKITQLLSEDDQPEKVIDYVFGRENLNYLQKMPVQFKCSCSKKNFGRDIAGLNPKQIKTMIDQDHGASVVCSFCGNRYKYSEDDLKDLLVLSENRIKKNNR</sequence>
<keyword evidence="1 6" id="KW-0963">Cytoplasm</keyword>
<proteinExistence type="inferred from homology"/>
<dbReference type="PANTHER" id="PTHR30111:SF1">
    <property type="entry name" value="33 KDA CHAPERONIN"/>
    <property type="match status" value="1"/>
</dbReference>
<dbReference type="KEGG" id="lji:ELX58_07135"/>
<keyword evidence="4 6" id="KW-0143">Chaperone</keyword>
<comment type="PTM">
    <text evidence="6">Under oxidizing conditions two disulfide bonds are formed involving the reactive cysteines. Under reducing conditions zinc is bound to the reactive cysteines and the protein is inactive.</text>
</comment>
<keyword evidence="5 6" id="KW-0676">Redox-active center</keyword>
<dbReference type="Gene3D" id="3.55.30.10">
    <property type="entry name" value="Hsp33 domain"/>
    <property type="match status" value="1"/>
</dbReference>
<dbReference type="Pfam" id="PF01430">
    <property type="entry name" value="HSP33"/>
    <property type="match status" value="1"/>
</dbReference>
<dbReference type="InterPro" id="IPR016154">
    <property type="entry name" value="Heat_shock_Hsp33_C"/>
</dbReference>
<dbReference type="Proteomes" id="UP000294321">
    <property type="component" value="Chromosome"/>
</dbReference>
<dbReference type="PANTHER" id="PTHR30111">
    <property type="entry name" value="33 KDA CHAPERONIN"/>
    <property type="match status" value="1"/>
</dbReference>
<organism evidence="7 8">
    <name type="scientific">Acetilactobacillus jinshanensis</name>
    <dbReference type="NCBI Taxonomy" id="1720083"/>
    <lineage>
        <taxon>Bacteria</taxon>
        <taxon>Bacillati</taxon>
        <taxon>Bacillota</taxon>
        <taxon>Bacilli</taxon>
        <taxon>Lactobacillales</taxon>
        <taxon>Lactobacillaceae</taxon>
        <taxon>Acetilactobacillus</taxon>
    </lineage>
</organism>
<evidence type="ECO:0000256" key="2">
    <source>
        <dbReference type="ARBA" id="ARBA00022833"/>
    </source>
</evidence>
<dbReference type="InterPro" id="IPR000397">
    <property type="entry name" value="Heat_shock_Hsp33"/>
</dbReference>
<dbReference type="SUPFAM" id="SSF64397">
    <property type="entry name" value="Hsp33 domain"/>
    <property type="match status" value="1"/>
</dbReference>
<dbReference type="NCBIfam" id="NF001033">
    <property type="entry name" value="PRK00114.1"/>
    <property type="match status" value="1"/>
</dbReference>
<evidence type="ECO:0000313" key="8">
    <source>
        <dbReference type="Proteomes" id="UP000294321"/>
    </source>
</evidence>
<dbReference type="SUPFAM" id="SSF118352">
    <property type="entry name" value="HSP33 redox switch-like"/>
    <property type="match status" value="1"/>
</dbReference>
<feature type="disulfide bond" description="Redox-active" evidence="6">
    <location>
        <begin position="239"/>
        <end position="241"/>
    </location>
</feature>
<dbReference type="AlphaFoldDB" id="A0A4P6ZM52"/>
<evidence type="ECO:0000256" key="1">
    <source>
        <dbReference type="ARBA" id="ARBA00022490"/>
    </source>
</evidence>
<dbReference type="EMBL" id="CP034726">
    <property type="protein sequence ID" value="QBP18864.1"/>
    <property type="molecule type" value="Genomic_DNA"/>
</dbReference>
<dbReference type="GO" id="GO:0042026">
    <property type="term" value="P:protein refolding"/>
    <property type="evidence" value="ECO:0007669"/>
    <property type="project" value="TreeGrafter"/>
</dbReference>
<dbReference type="CDD" id="cd00498">
    <property type="entry name" value="Hsp33"/>
    <property type="match status" value="1"/>
</dbReference>
<protein>
    <recommendedName>
        <fullName evidence="6">33 kDa chaperonin</fullName>
    </recommendedName>
    <alternativeName>
        <fullName evidence="6">Heat shock protein 33 homolog</fullName>
        <shortName evidence="6">HSP33</shortName>
    </alternativeName>
</protein>
<dbReference type="GO" id="GO:0005737">
    <property type="term" value="C:cytoplasm"/>
    <property type="evidence" value="ECO:0007669"/>
    <property type="project" value="UniProtKB-SubCell"/>
</dbReference>
<dbReference type="GO" id="GO:0044183">
    <property type="term" value="F:protein folding chaperone"/>
    <property type="evidence" value="ECO:0007669"/>
    <property type="project" value="TreeGrafter"/>
</dbReference>